<comment type="caution">
    <text evidence="2">The sequence shown here is derived from an EMBL/GenBank/DDBJ whole genome shotgun (WGS) entry which is preliminary data.</text>
</comment>
<organism evidence="2 3">
    <name type="scientific">Flagellimonas aquimarina</name>
    <dbReference type="NCBI Taxonomy" id="2201895"/>
    <lineage>
        <taxon>Bacteria</taxon>
        <taxon>Pseudomonadati</taxon>
        <taxon>Bacteroidota</taxon>
        <taxon>Flavobacteriia</taxon>
        <taxon>Flavobacteriales</taxon>
        <taxon>Flavobacteriaceae</taxon>
        <taxon>Flagellimonas</taxon>
    </lineage>
</organism>
<protein>
    <recommendedName>
        <fullName evidence="1">Calcineurin-like phosphoesterase domain-containing protein</fullName>
    </recommendedName>
</protein>
<proteinExistence type="predicted"/>
<gene>
    <name evidence="2" type="ORF">DKG77_06805</name>
</gene>
<dbReference type="EMBL" id="QGEG01000002">
    <property type="protein sequence ID" value="PWL37996.1"/>
    <property type="molecule type" value="Genomic_DNA"/>
</dbReference>
<dbReference type="InterPro" id="IPR004843">
    <property type="entry name" value="Calcineurin-like_PHP"/>
</dbReference>
<name>A0A316KWI5_9FLAO</name>
<evidence type="ECO:0000313" key="2">
    <source>
        <dbReference type="EMBL" id="PWL37996.1"/>
    </source>
</evidence>
<evidence type="ECO:0000259" key="1">
    <source>
        <dbReference type="Pfam" id="PF00149"/>
    </source>
</evidence>
<dbReference type="OrthoDB" id="9816081at2"/>
<dbReference type="Gene3D" id="3.60.21.10">
    <property type="match status" value="1"/>
</dbReference>
<feature type="domain" description="Calcineurin-like phosphoesterase" evidence="1">
    <location>
        <begin position="64"/>
        <end position="276"/>
    </location>
</feature>
<dbReference type="AlphaFoldDB" id="A0A316KWI5"/>
<dbReference type="PROSITE" id="PS51257">
    <property type="entry name" value="PROKAR_LIPOPROTEIN"/>
    <property type="match status" value="1"/>
</dbReference>
<evidence type="ECO:0000313" key="3">
    <source>
        <dbReference type="Proteomes" id="UP000245762"/>
    </source>
</evidence>
<accession>A0A316KWI5</accession>
<reference evidence="2 3" key="1">
    <citation type="submission" date="2018-05" db="EMBL/GenBank/DDBJ databases">
        <title>Complete genome sequence of Flagellimonas aquimarina ECD12 isolated from seaweed Ecklonia cava.</title>
        <authorList>
            <person name="Choi S."/>
            <person name="Seong C."/>
        </authorList>
    </citation>
    <scope>NUCLEOTIDE SEQUENCE [LARGE SCALE GENOMIC DNA]</scope>
    <source>
        <strain evidence="2 3">ECD12</strain>
    </source>
</reference>
<dbReference type="PANTHER" id="PTHR43143">
    <property type="entry name" value="METALLOPHOSPHOESTERASE, CALCINEURIN SUPERFAMILY"/>
    <property type="match status" value="1"/>
</dbReference>
<dbReference type="Pfam" id="PF00149">
    <property type="entry name" value="Metallophos"/>
    <property type="match status" value="1"/>
</dbReference>
<dbReference type="RefSeq" id="WP_109661556.1">
    <property type="nucleotide sequence ID" value="NZ_QGEG01000002.1"/>
</dbReference>
<dbReference type="InterPro" id="IPR051918">
    <property type="entry name" value="STPP_CPPED1"/>
</dbReference>
<dbReference type="PANTHER" id="PTHR43143:SF1">
    <property type="entry name" value="SERINE_THREONINE-PROTEIN PHOSPHATASE CPPED1"/>
    <property type="match status" value="1"/>
</dbReference>
<sequence length="337" mass="39024">MNYNSKNILKFRFSNLLVLLLLISACKEKSTATEKKEVLFVSDVASEPKPWTSENFEATEDDFTFAIISDLNGGEREGVYSTAVSQLNRLDPTFVLSVGDLIDGGTEDSLQLAKEWDSFDERTSKLNMPFFYLGGNHDLTNPKMREFWKNRFGPRYYHFLYDDVLFLMMDSEDYEEKRMLEIYHARAEAIKIINGEIEGVYEESEYFDMAERRIGGMSNNQFDYFKTVLEKYPNVKWTFVLMHKPLWMREDEKGLGSLEALMTNRPYTVINGHFHSFSHRKRKGRDYTILGTTGGGQHKGDSLSFDHVTLVRMSKEPIITHLKMEGILDETGNLPKQ</sequence>
<dbReference type="Proteomes" id="UP000245762">
    <property type="component" value="Unassembled WGS sequence"/>
</dbReference>
<keyword evidence="3" id="KW-1185">Reference proteome</keyword>
<dbReference type="SUPFAM" id="SSF56300">
    <property type="entry name" value="Metallo-dependent phosphatases"/>
    <property type="match status" value="1"/>
</dbReference>
<dbReference type="InterPro" id="IPR029052">
    <property type="entry name" value="Metallo-depent_PP-like"/>
</dbReference>
<dbReference type="GO" id="GO:0016787">
    <property type="term" value="F:hydrolase activity"/>
    <property type="evidence" value="ECO:0007669"/>
    <property type="project" value="InterPro"/>
</dbReference>